<sequence>MAGKNSGSKDGRRTVETKRKNDHALIASKLRSYYDSIIDEGTPSHFLDLLERLDEAERNSKD</sequence>
<evidence type="ECO:0000256" key="1">
    <source>
        <dbReference type="SAM" id="MobiDB-lite"/>
    </source>
</evidence>
<reference evidence="3 4" key="1">
    <citation type="submission" date="2020-02" db="EMBL/GenBank/DDBJ databases">
        <title>Genome sequence of the type strain CCBAU10050 of Rhizobium daejeonense.</title>
        <authorList>
            <person name="Gao J."/>
            <person name="Sun J."/>
        </authorList>
    </citation>
    <scope>NUCLEOTIDE SEQUENCE [LARGE SCALE GENOMIC DNA]</scope>
    <source>
        <strain evidence="3 4">CCBAU10050</strain>
    </source>
</reference>
<dbReference type="Proteomes" id="UP000477849">
    <property type="component" value="Unassembled WGS sequence"/>
</dbReference>
<proteinExistence type="predicted"/>
<name>A0A6M1SAH4_9HYPH</name>
<gene>
    <name evidence="3" type="ORF">G6N76_22685</name>
</gene>
<keyword evidence="4" id="KW-1185">Reference proteome</keyword>
<dbReference type="Pfam" id="PF18557">
    <property type="entry name" value="NepR"/>
    <property type="match status" value="1"/>
</dbReference>
<comment type="caution">
    <text evidence="3">The sequence shown here is derived from an EMBL/GenBank/DDBJ whole genome shotgun (WGS) entry which is preliminary data.</text>
</comment>
<feature type="compositionally biased region" description="Basic and acidic residues" evidence="1">
    <location>
        <begin position="7"/>
        <end position="22"/>
    </location>
</feature>
<evidence type="ECO:0000313" key="4">
    <source>
        <dbReference type="Proteomes" id="UP000477849"/>
    </source>
</evidence>
<dbReference type="EMBL" id="JAAKZH010000011">
    <property type="protein sequence ID" value="NGO66477.1"/>
    <property type="molecule type" value="Genomic_DNA"/>
</dbReference>
<feature type="region of interest" description="Disordered" evidence="1">
    <location>
        <begin position="1"/>
        <end position="22"/>
    </location>
</feature>
<evidence type="ECO:0000313" key="3">
    <source>
        <dbReference type="EMBL" id="NGO66477.1"/>
    </source>
</evidence>
<evidence type="ECO:0000259" key="2">
    <source>
        <dbReference type="Pfam" id="PF18557"/>
    </source>
</evidence>
<dbReference type="InterPro" id="IPR041649">
    <property type="entry name" value="NepR"/>
</dbReference>
<feature type="domain" description="Anti-sigma factor NepR" evidence="2">
    <location>
        <begin position="24"/>
        <end position="57"/>
    </location>
</feature>
<organism evidence="3 4">
    <name type="scientific">Rhizobium daejeonense</name>
    <dbReference type="NCBI Taxonomy" id="240521"/>
    <lineage>
        <taxon>Bacteria</taxon>
        <taxon>Pseudomonadati</taxon>
        <taxon>Pseudomonadota</taxon>
        <taxon>Alphaproteobacteria</taxon>
        <taxon>Hyphomicrobiales</taxon>
        <taxon>Rhizobiaceae</taxon>
        <taxon>Rhizobium/Agrobacterium group</taxon>
        <taxon>Rhizobium</taxon>
    </lineage>
</organism>
<accession>A0A6M1SAH4</accession>
<dbReference type="RefSeq" id="WP_163901172.1">
    <property type="nucleotide sequence ID" value="NZ_CP048427.1"/>
</dbReference>
<protein>
    <recommendedName>
        <fullName evidence="2">Anti-sigma factor NepR domain-containing protein</fullName>
    </recommendedName>
</protein>
<dbReference type="AlphaFoldDB" id="A0A6M1SAH4"/>